<organism evidence="2 3">
    <name type="scientific">Cryptosporidium parvum</name>
    <dbReference type="NCBI Taxonomy" id="5807"/>
    <lineage>
        <taxon>Eukaryota</taxon>
        <taxon>Sar</taxon>
        <taxon>Alveolata</taxon>
        <taxon>Apicomplexa</taxon>
        <taxon>Conoidasida</taxon>
        <taxon>Coccidia</taxon>
        <taxon>Eucoccidiorida</taxon>
        <taxon>Eimeriorina</taxon>
        <taxon>Cryptosporidiidae</taxon>
        <taxon>Cryptosporidium</taxon>
    </lineage>
</organism>
<sequence>MGTIHKETLLDMNNKNINTDTNINNNGNSISNWKGSLMDLKDPLNSSENNRKLDQDNSIICECKIMNKCIPYKDCYGLAWITTTLMLIIIIIIGYTVQYLSLVPHEYLSERNNSRENKFCGIVLTNYELVEPVHPNN</sequence>
<evidence type="ECO:0000256" key="1">
    <source>
        <dbReference type="SAM" id="Phobius"/>
    </source>
</evidence>
<dbReference type="EMBL" id="CP044417">
    <property type="protein sequence ID" value="QOY40921.1"/>
    <property type="molecule type" value="Genomic_DNA"/>
</dbReference>
<dbReference type="VEuPathDB" id="CryptoDB:CPATCC_0011890"/>
<reference evidence="2 3" key="1">
    <citation type="submission" date="2019-09" db="EMBL/GenBank/DDBJ databases">
        <title>Consistent, comparative and evidence-based genome assembly and annotation for Cryptosporidium parvum, C. hominis and C. tyzzeri.</title>
        <authorList>
            <person name="Baptista R.P."/>
            <person name="Li Y."/>
            <person name="Sateriale A."/>
            <person name="Ansell B."/>
            <person name="Jex A."/>
            <person name="Sanders M."/>
            <person name="Brooks K."/>
            <person name="Tracey A."/>
            <person name="Berriman M."/>
            <person name="Striepen B."/>
            <person name="Cotton J.A."/>
            <person name="Kissinger J.C."/>
        </authorList>
    </citation>
    <scope>NUCLEOTIDE SEQUENCE [LARGE SCALE GENOMIC DNA]</scope>
    <source>
        <strain evidence="2 3">IOWA-ATCC</strain>
    </source>
</reference>
<dbReference type="AlphaFoldDB" id="A0A7S7LGP4"/>
<protein>
    <submittedName>
        <fullName evidence="2">Uncharacterized protein</fullName>
    </submittedName>
</protein>
<evidence type="ECO:0000313" key="2">
    <source>
        <dbReference type="EMBL" id="QOY40921.1"/>
    </source>
</evidence>
<feature type="transmembrane region" description="Helical" evidence="1">
    <location>
        <begin position="75"/>
        <end position="97"/>
    </location>
</feature>
<keyword evidence="1" id="KW-1133">Transmembrane helix</keyword>
<evidence type="ECO:0000313" key="3">
    <source>
        <dbReference type="Proteomes" id="UP000593906"/>
    </source>
</evidence>
<dbReference type="Proteomes" id="UP000593906">
    <property type="component" value="Chromosome 6"/>
</dbReference>
<gene>
    <name evidence="2" type="ORF">CPATCC_002538</name>
</gene>
<name>A0A7S7LGP4_CRYPV</name>
<accession>A0A7S7LGP4</accession>
<keyword evidence="1" id="KW-0812">Transmembrane</keyword>
<proteinExistence type="predicted"/>
<keyword evidence="1" id="KW-0472">Membrane</keyword>